<dbReference type="PANTHER" id="PTHR32309">
    <property type="entry name" value="TYROSINE-PROTEIN KINASE"/>
    <property type="match status" value="1"/>
</dbReference>
<evidence type="ECO:0000256" key="1">
    <source>
        <dbReference type="ARBA" id="ARBA00007316"/>
    </source>
</evidence>
<evidence type="ECO:0000259" key="10">
    <source>
        <dbReference type="Pfam" id="PF13614"/>
    </source>
</evidence>
<evidence type="ECO:0000256" key="7">
    <source>
        <dbReference type="ARBA" id="ARBA00023137"/>
    </source>
</evidence>
<dbReference type="Proteomes" id="UP000823201">
    <property type="component" value="Unassembled WGS sequence"/>
</dbReference>
<keyword evidence="6" id="KW-0067">ATP-binding</keyword>
<dbReference type="Pfam" id="PF13614">
    <property type="entry name" value="AAA_31"/>
    <property type="match status" value="1"/>
</dbReference>
<name>A0ABS2Q9W6_9BACL</name>
<organism evidence="11 12">
    <name type="scientific">Sporolactobacillus spathodeae</name>
    <dbReference type="NCBI Taxonomy" id="1465502"/>
    <lineage>
        <taxon>Bacteria</taxon>
        <taxon>Bacillati</taxon>
        <taxon>Bacillota</taxon>
        <taxon>Bacilli</taxon>
        <taxon>Bacillales</taxon>
        <taxon>Sporolactobacillaceae</taxon>
        <taxon>Sporolactobacillus</taxon>
    </lineage>
</organism>
<dbReference type="InterPro" id="IPR050445">
    <property type="entry name" value="Bact_polysacc_biosynth/exp"/>
</dbReference>
<dbReference type="EC" id="2.7.10.2" evidence="2"/>
<comment type="catalytic activity">
    <reaction evidence="8">
        <text>L-tyrosyl-[protein] + ATP = O-phospho-L-tyrosyl-[protein] + ADP + H(+)</text>
        <dbReference type="Rhea" id="RHEA:10596"/>
        <dbReference type="Rhea" id="RHEA-COMP:10136"/>
        <dbReference type="Rhea" id="RHEA-COMP:20101"/>
        <dbReference type="ChEBI" id="CHEBI:15378"/>
        <dbReference type="ChEBI" id="CHEBI:30616"/>
        <dbReference type="ChEBI" id="CHEBI:46858"/>
        <dbReference type="ChEBI" id="CHEBI:61978"/>
        <dbReference type="ChEBI" id="CHEBI:456216"/>
        <dbReference type="EC" id="2.7.10.2"/>
    </reaction>
</comment>
<evidence type="ECO:0000256" key="8">
    <source>
        <dbReference type="ARBA" id="ARBA00051245"/>
    </source>
</evidence>
<dbReference type="InterPro" id="IPR025669">
    <property type="entry name" value="AAA_dom"/>
</dbReference>
<keyword evidence="5" id="KW-0418">Kinase</keyword>
<evidence type="ECO:0000256" key="3">
    <source>
        <dbReference type="ARBA" id="ARBA00022679"/>
    </source>
</evidence>
<dbReference type="SUPFAM" id="SSF52540">
    <property type="entry name" value="P-loop containing nucleoside triphosphate hydrolases"/>
    <property type="match status" value="1"/>
</dbReference>
<dbReference type="EMBL" id="JAFBEV010000008">
    <property type="protein sequence ID" value="MBM7657762.1"/>
    <property type="molecule type" value="Genomic_DNA"/>
</dbReference>
<dbReference type="NCBIfam" id="TIGR01007">
    <property type="entry name" value="eps_fam"/>
    <property type="match status" value="1"/>
</dbReference>
<feature type="region of interest" description="Disordered" evidence="9">
    <location>
        <begin position="1"/>
        <end position="23"/>
    </location>
</feature>
<sequence length="232" mass="25479">MFRQNSKDILKQRHLISHHNPKSTAAEQFRTIRTNIDFSEVNGELKKIMITSSSPGEGKSTVAANLAVVNAQQGKKVLLIDGDLRKPTIQYTFRLPNVNGLTTVLTKKIDLESAIQETAVKNLYVLPSGPIPPNPAELLSSPMMEALLKYALAAFDLVIFDTPPVLAVTDAQILSHLCDGSVLVVRSGLTEKELAIRAKDLLMKVQSRILGVVLNGKQAVKADGYYYYYGND</sequence>
<proteinExistence type="inferred from homology"/>
<accession>A0ABS2Q9W6</accession>
<evidence type="ECO:0000256" key="5">
    <source>
        <dbReference type="ARBA" id="ARBA00022777"/>
    </source>
</evidence>
<gene>
    <name evidence="11" type="ORF">JOC27_001212</name>
</gene>
<evidence type="ECO:0000256" key="2">
    <source>
        <dbReference type="ARBA" id="ARBA00011903"/>
    </source>
</evidence>
<evidence type="ECO:0000256" key="9">
    <source>
        <dbReference type="SAM" id="MobiDB-lite"/>
    </source>
</evidence>
<comment type="similarity">
    <text evidence="1">Belongs to the CpsD/CapB family.</text>
</comment>
<keyword evidence="7" id="KW-0829">Tyrosine-protein kinase</keyword>
<dbReference type="InterPro" id="IPR005702">
    <property type="entry name" value="Wzc-like_C"/>
</dbReference>
<evidence type="ECO:0000256" key="6">
    <source>
        <dbReference type="ARBA" id="ARBA00022840"/>
    </source>
</evidence>
<keyword evidence="4" id="KW-0547">Nucleotide-binding</keyword>
<evidence type="ECO:0000313" key="11">
    <source>
        <dbReference type="EMBL" id="MBM7657762.1"/>
    </source>
</evidence>
<reference evidence="11 12" key="1">
    <citation type="submission" date="2021-01" db="EMBL/GenBank/DDBJ databases">
        <title>Genomic Encyclopedia of Type Strains, Phase IV (KMG-IV): sequencing the most valuable type-strain genomes for metagenomic binning, comparative biology and taxonomic classification.</title>
        <authorList>
            <person name="Goeker M."/>
        </authorList>
    </citation>
    <scope>NUCLEOTIDE SEQUENCE [LARGE SCALE GENOMIC DNA]</scope>
    <source>
        <strain evidence="11 12">DSM 100968</strain>
    </source>
</reference>
<feature type="domain" description="AAA" evidence="10">
    <location>
        <begin position="46"/>
        <end position="175"/>
    </location>
</feature>
<dbReference type="InterPro" id="IPR027417">
    <property type="entry name" value="P-loop_NTPase"/>
</dbReference>
<feature type="compositionally biased region" description="Basic and acidic residues" evidence="9">
    <location>
        <begin position="1"/>
        <end position="11"/>
    </location>
</feature>
<evidence type="ECO:0000256" key="4">
    <source>
        <dbReference type="ARBA" id="ARBA00022741"/>
    </source>
</evidence>
<comment type="caution">
    <text evidence="11">The sequence shown here is derived from an EMBL/GenBank/DDBJ whole genome shotgun (WGS) entry which is preliminary data.</text>
</comment>
<keyword evidence="12" id="KW-1185">Reference proteome</keyword>
<evidence type="ECO:0000313" key="12">
    <source>
        <dbReference type="Proteomes" id="UP000823201"/>
    </source>
</evidence>
<protein>
    <recommendedName>
        <fullName evidence="2">non-specific protein-tyrosine kinase</fullName>
        <ecNumber evidence="2">2.7.10.2</ecNumber>
    </recommendedName>
</protein>
<dbReference type="CDD" id="cd05387">
    <property type="entry name" value="BY-kinase"/>
    <property type="match status" value="1"/>
</dbReference>
<dbReference type="Gene3D" id="3.40.50.300">
    <property type="entry name" value="P-loop containing nucleotide triphosphate hydrolases"/>
    <property type="match status" value="1"/>
</dbReference>
<feature type="compositionally biased region" description="Basic residues" evidence="9">
    <location>
        <begin position="12"/>
        <end position="21"/>
    </location>
</feature>
<keyword evidence="3" id="KW-0808">Transferase</keyword>
<dbReference type="PANTHER" id="PTHR32309:SF13">
    <property type="entry name" value="FERRIC ENTEROBACTIN TRANSPORT PROTEIN FEPE"/>
    <property type="match status" value="1"/>
</dbReference>